<feature type="compositionally biased region" description="Low complexity" evidence="1">
    <location>
        <begin position="285"/>
        <end position="304"/>
    </location>
</feature>
<dbReference type="EMBL" id="PJEX01001115">
    <property type="protein sequence ID" value="TKW48355.1"/>
    <property type="molecule type" value="Genomic_DNA"/>
</dbReference>
<feature type="compositionally biased region" description="Low complexity" evidence="1">
    <location>
        <begin position="233"/>
        <end position="259"/>
    </location>
</feature>
<organism evidence="3 4">
    <name type="scientific">Colletotrichum tanaceti</name>
    <dbReference type="NCBI Taxonomy" id="1306861"/>
    <lineage>
        <taxon>Eukaryota</taxon>
        <taxon>Fungi</taxon>
        <taxon>Dikarya</taxon>
        <taxon>Ascomycota</taxon>
        <taxon>Pezizomycotina</taxon>
        <taxon>Sordariomycetes</taxon>
        <taxon>Hypocreomycetidae</taxon>
        <taxon>Glomerellales</taxon>
        <taxon>Glomerellaceae</taxon>
        <taxon>Colletotrichum</taxon>
        <taxon>Colletotrichum destructivum species complex</taxon>
    </lineage>
</organism>
<feature type="compositionally biased region" description="Acidic residues" evidence="1">
    <location>
        <begin position="71"/>
        <end position="84"/>
    </location>
</feature>
<feature type="region of interest" description="Disordered" evidence="1">
    <location>
        <begin position="233"/>
        <end position="306"/>
    </location>
</feature>
<feature type="transmembrane region" description="Helical" evidence="2">
    <location>
        <begin position="159"/>
        <end position="183"/>
    </location>
</feature>
<feature type="region of interest" description="Disordered" evidence="1">
    <location>
        <begin position="1"/>
        <end position="91"/>
    </location>
</feature>
<dbReference type="OrthoDB" id="3499003at2759"/>
<dbReference type="STRING" id="1306861.A0A4U6WZN5"/>
<keyword evidence="2" id="KW-0472">Membrane</keyword>
<name>A0A4U6WZN5_9PEZI</name>
<feature type="compositionally biased region" description="Pro residues" evidence="1">
    <location>
        <begin position="1"/>
        <end position="14"/>
    </location>
</feature>
<sequence length="403" mass="41510">MNDRPPLPADPDPVVPRELKAKRIVPSPRKAPTVRSGKGSIFGKASIPSVYWAGSGGRGGRGGRGRGRGEGDDDEDEDDDDDESTPVNHDEFTFYREVTPPPMPMPMPMSPTKGVRGSEKYAPHPAGRPRGYRQSVFDHDEEDSERGGRRRRCCGLRAVWLLVALVGVVALGVGVGVGVGVGARGEMKADQASSDGSAASIGSSPTATPTALIVPTISSSSMGSITVTGSTAASTASTASASRTTGTAASSSLTSSSSSSPPPPSSSSPSPPATAVMSMQDTILPTTTTGSSTTTASPTATSGPNAICPEADNTVYHVTGSDKRFLRLCGLDYTGADGAIDMSDAPASTMGECMEQCARAAQCTGASWGNVVINGAPELRCWLKRGLNKSRATVANWNFAVLM</sequence>
<dbReference type="Proteomes" id="UP000310108">
    <property type="component" value="Unassembled WGS sequence"/>
</dbReference>
<comment type="caution">
    <text evidence="3">The sequence shown here is derived from an EMBL/GenBank/DDBJ whole genome shotgun (WGS) entry which is preliminary data.</text>
</comment>
<gene>
    <name evidence="3" type="ORF">CTA1_1590</name>
</gene>
<feature type="region of interest" description="Disordered" evidence="1">
    <location>
        <begin position="111"/>
        <end position="150"/>
    </location>
</feature>
<feature type="compositionally biased region" description="Pro residues" evidence="1">
    <location>
        <begin position="260"/>
        <end position="272"/>
    </location>
</feature>
<keyword evidence="2" id="KW-1133">Transmembrane helix</keyword>
<keyword evidence="4" id="KW-1185">Reference proteome</keyword>
<proteinExistence type="predicted"/>
<evidence type="ECO:0000256" key="1">
    <source>
        <dbReference type="SAM" id="MobiDB-lite"/>
    </source>
</evidence>
<accession>A0A4U6WZN5</accession>
<evidence type="ECO:0000256" key="2">
    <source>
        <dbReference type="SAM" id="Phobius"/>
    </source>
</evidence>
<evidence type="ECO:0008006" key="5">
    <source>
        <dbReference type="Google" id="ProtNLM"/>
    </source>
</evidence>
<evidence type="ECO:0000313" key="3">
    <source>
        <dbReference type="EMBL" id="TKW48355.1"/>
    </source>
</evidence>
<dbReference type="AlphaFoldDB" id="A0A4U6WZN5"/>
<reference evidence="3 4" key="1">
    <citation type="journal article" date="2019" name="PLoS ONE">
        <title>Comparative genome analysis indicates high evolutionary potential of pathogenicity genes in Colletotrichum tanaceti.</title>
        <authorList>
            <person name="Lelwala R.V."/>
            <person name="Korhonen P.K."/>
            <person name="Young N.D."/>
            <person name="Scott J.B."/>
            <person name="Ades P.A."/>
            <person name="Gasser R.B."/>
            <person name="Taylor P.W.J."/>
        </authorList>
    </citation>
    <scope>NUCLEOTIDE SEQUENCE [LARGE SCALE GENOMIC DNA]</scope>
    <source>
        <strain evidence="3">BRIP57314</strain>
    </source>
</reference>
<evidence type="ECO:0000313" key="4">
    <source>
        <dbReference type="Proteomes" id="UP000310108"/>
    </source>
</evidence>
<protein>
    <recommendedName>
        <fullName evidence="5">Apple domain-containing protein</fullName>
    </recommendedName>
</protein>
<keyword evidence="2" id="KW-0812">Transmembrane</keyword>